<feature type="region of interest" description="Disordered" evidence="7">
    <location>
        <begin position="517"/>
        <end position="544"/>
    </location>
</feature>
<dbReference type="Gene3D" id="3.30.450.270">
    <property type="match status" value="1"/>
</dbReference>
<dbReference type="InterPro" id="IPR013515">
    <property type="entry name" value="Phytochrome_cen-reg"/>
</dbReference>
<dbReference type="GO" id="GO:0009584">
    <property type="term" value="P:detection of visible light"/>
    <property type="evidence" value="ECO:0007669"/>
    <property type="project" value="InterPro"/>
</dbReference>
<sequence length="734" mass="80582">MDAMLEDVSGKPAEDSTTLSENRIFQLAEVIRESTESDSVLICEGEGGRSLGKESTSNSDFTRANSRFHAIRCIGAPVDEEYVCAATKALFAAKRSSGAPSNRYVVSCRSVTRELSDLGTPTVPPGGITPAGIAVIHSASLELIFVRKECEMKEKWVVRHGHEESKNHYKRLQPRASFAAYRRSISGCSQEWSLQDMQVLFLAHQRLMALLEMQHSDTLKRFLATMSHELRTPFSGLMGILDILMLDDSLHGQAHDLLRVARSSAGQMLNILDDILTVCKLGEDSVILNVGPFQLWEPTRQAHSLFVARARSDSVTLTKIEEVIGGMDLEKDKGLLGDHRKILQACINLLGNAFKFLWKGESGPGHVQLKSAILPSLQALVGVVREDRRRFDAATNEVEELDRILTENFAALVGNQACDGSPKGTGQRVWLLVSVEDNGIGISARDIKRLGEPFKQVHDGAKRPVGGTGLGLHISRRFVEIMGGCLWAFSTSGVPEENCSNRGTMVQFAVPLEPVETGKEAPQHVSRTQEMREEPSKLGGRLSAASIPPPIIAESAVYSEHQEAVKRKAESPGASSKKQAKLEISPTMVKTPEMKAALSQDRPVILIADDNRTNLLVLSKMLKDLAPFLYCMSVSSGFAMVQAHESFAAENGKESQLALIITDFHMPNLDGIEALEIIRKRDPSTPAFVVTADVFLSSERLSQCQPVEVLMKPFSRDTLARALEKHIAQYRAVQ</sequence>
<dbReference type="Gene3D" id="3.40.50.2300">
    <property type="match status" value="1"/>
</dbReference>
<dbReference type="SMART" id="SM00448">
    <property type="entry name" value="REC"/>
    <property type="match status" value="1"/>
</dbReference>
<accession>A0A7R9U4W0</accession>
<dbReference type="Pfam" id="PF00512">
    <property type="entry name" value="HisKA"/>
    <property type="match status" value="1"/>
</dbReference>
<dbReference type="AlphaFoldDB" id="A0A7R9U4W0"/>
<dbReference type="EC" id="2.7.13.3" evidence="2"/>
<dbReference type="Pfam" id="PF00360">
    <property type="entry name" value="PHY"/>
    <property type="match status" value="1"/>
</dbReference>
<dbReference type="PROSITE" id="PS50110">
    <property type="entry name" value="RESPONSE_REGULATORY"/>
    <property type="match status" value="1"/>
</dbReference>
<evidence type="ECO:0000256" key="2">
    <source>
        <dbReference type="ARBA" id="ARBA00012438"/>
    </source>
</evidence>
<dbReference type="PRINTS" id="PR00344">
    <property type="entry name" value="BCTRLSENSOR"/>
</dbReference>
<reference evidence="10" key="1">
    <citation type="submission" date="2021-01" db="EMBL/GenBank/DDBJ databases">
        <authorList>
            <person name="Corre E."/>
            <person name="Pelletier E."/>
            <person name="Niang G."/>
            <person name="Scheremetjew M."/>
            <person name="Finn R."/>
            <person name="Kale V."/>
            <person name="Holt S."/>
            <person name="Cochrane G."/>
            <person name="Meng A."/>
            <person name="Brown T."/>
            <person name="Cohen L."/>
        </authorList>
    </citation>
    <scope>NUCLEOTIDE SEQUENCE</scope>
    <source>
        <strain evidence="10">CCMP2078</strain>
    </source>
</reference>
<dbReference type="InterPro" id="IPR004358">
    <property type="entry name" value="Sig_transdc_His_kin-like_C"/>
</dbReference>
<dbReference type="Pfam" id="PF00072">
    <property type="entry name" value="Response_reg"/>
    <property type="match status" value="1"/>
</dbReference>
<feature type="modified residue" description="4-aspartylphosphate" evidence="6">
    <location>
        <position position="663"/>
    </location>
</feature>
<gene>
    <name evidence="10" type="ORF">PPYR1160_LOCUS4291</name>
</gene>
<comment type="catalytic activity">
    <reaction evidence="1">
        <text>ATP + protein L-histidine = ADP + protein N-phospho-L-histidine.</text>
        <dbReference type="EC" id="2.7.13.3"/>
    </reaction>
</comment>
<dbReference type="CDD" id="cd17546">
    <property type="entry name" value="REC_hyHK_CKI1_RcsC-like"/>
    <property type="match status" value="1"/>
</dbReference>
<evidence type="ECO:0000256" key="3">
    <source>
        <dbReference type="ARBA" id="ARBA00022553"/>
    </source>
</evidence>
<dbReference type="InterPro" id="IPR005467">
    <property type="entry name" value="His_kinase_dom"/>
</dbReference>
<feature type="compositionally biased region" description="Basic and acidic residues" evidence="7">
    <location>
        <begin position="517"/>
        <end position="536"/>
    </location>
</feature>
<keyword evidence="4" id="KW-0808">Transferase</keyword>
<dbReference type="GO" id="GO:0006355">
    <property type="term" value="P:regulation of DNA-templated transcription"/>
    <property type="evidence" value="ECO:0007669"/>
    <property type="project" value="InterPro"/>
</dbReference>
<dbReference type="SUPFAM" id="SSF55781">
    <property type="entry name" value="GAF domain-like"/>
    <property type="match status" value="1"/>
</dbReference>
<dbReference type="InterPro" id="IPR036890">
    <property type="entry name" value="HATPase_C_sf"/>
</dbReference>
<evidence type="ECO:0000259" key="8">
    <source>
        <dbReference type="PROSITE" id="PS50109"/>
    </source>
</evidence>
<proteinExistence type="predicted"/>
<dbReference type="Gene3D" id="3.30.565.10">
    <property type="entry name" value="Histidine kinase-like ATPase, C-terminal domain"/>
    <property type="match status" value="1"/>
</dbReference>
<dbReference type="SUPFAM" id="SSF52172">
    <property type="entry name" value="CheY-like"/>
    <property type="match status" value="1"/>
</dbReference>
<organism evidence="10">
    <name type="scientific">Pinguiococcus pyrenoidosus</name>
    <dbReference type="NCBI Taxonomy" id="172671"/>
    <lineage>
        <taxon>Eukaryota</taxon>
        <taxon>Sar</taxon>
        <taxon>Stramenopiles</taxon>
        <taxon>Ochrophyta</taxon>
        <taxon>Pinguiophyceae</taxon>
        <taxon>Pinguiochrysidales</taxon>
        <taxon>Pinguiochrysidaceae</taxon>
        <taxon>Pinguiococcus</taxon>
    </lineage>
</organism>
<evidence type="ECO:0000256" key="1">
    <source>
        <dbReference type="ARBA" id="ARBA00000085"/>
    </source>
</evidence>
<dbReference type="Pfam" id="PF02518">
    <property type="entry name" value="HATPase_c"/>
    <property type="match status" value="1"/>
</dbReference>
<dbReference type="GO" id="GO:0000155">
    <property type="term" value="F:phosphorelay sensor kinase activity"/>
    <property type="evidence" value="ECO:0007669"/>
    <property type="project" value="InterPro"/>
</dbReference>
<evidence type="ECO:0000313" key="10">
    <source>
        <dbReference type="EMBL" id="CAD8254799.1"/>
    </source>
</evidence>
<dbReference type="GO" id="GO:0009927">
    <property type="term" value="F:histidine phosphotransfer kinase activity"/>
    <property type="evidence" value="ECO:0007669"/>
    <property type="project" value="TreeGrafter"/>
</dbReference>
<dbReference type="SMART" id="SM00388">
    <property type="entry name" value="HisKA"/>
    <property type="match status" value="1"/>
</dbReference>
<dbReference type="InterPro" id="IPR036097">
    <property type="entry name" value="HisK_dim/P_sf"/>
</dbReference>
<dbReference type="PROSITE" id="PS50109">
    <property type="entry name" value="HIS_KIN"/>
    <property type="match status" value="1"/>
</dbReference>
<dbReference type="CDD" id="cd00082">
    <property type="entry name" value="HisKA"/>
    <property type="match status" value="1"/>
</dbReference>
<dbReference type="InterPro" id="IPR043150">
    <property type="entry name" value="Phytochrome_PHY_sf"/>
</dbReference>
<dbReference type="EMBL" id="HBEA01005607">
    <property type="protein sequence ID" value="CAD8254799.1"/>
    <property type="molecule type" value="Transcribed_RNA"/>
</dbReference>
<dbReference type="PANTHER" id="PTHR43047:SF69">
    <property type="entry name" value="HISTIDINE KINASE CONTAINING CHEY-HOMOLOGOUS RECEIVER DOMAIN-RELATED"/>
    <property type="match status" value="1"/>
</dbReference>
<dbReference type="GO" id="GO:0005886">
    <property type="term" value="C:plasma membrane"/>
    <property type="evidence" value="ECO:0007669"/>
    <property type="project" value="TreeGrafter"/>
</dbReference>
<dbReference type="SUPFAM" id="SSF55874">
    <property type="entry name" value="ATPase domain of HSP90 chaperone/DNA topoisomerase II/histidine kinase"/>
    <property type="match status" value="1"/>
</dbReference>
<dbReference type="InterPro" id="IPR001789">
    <property type="entry name" value="Sig_transdc_resp-reg_receiver"/>
</dbReference>
<keyword evidence="5" id="KW-0418">Kinase</keyword>
<keyword evidence="3 6" id="KW-0597">Phosphoprotein</keyword>
<dbReference type="SUPFAM" id="SSF47384">
    <property type="entry name" value="Homodimeric domain of signal transducing histidine kinase"/>
    <property type="match status" value="1"/>
</dbReference>
<dbReference type="InterPro" id="IPR011006">
    <property type="entry name" value="CheY-like_superfamily"/>
</dbReference>
<feature type="domain" description="Response regulatory" evidence="9">
    <location>
        <begin position="604"/>
        <end position="727"/>
    </location>
</feature>
<evidence type="ECO:0000256" key="4">
    <source>
        <dbReference type="ARBA" id="ARBA00022679"/>
    </source>
</evidence>
<protein>
    <recommendedName>
        <fullName evidence="2">histidine kinase</fullName>
        <ecNumber evidence="2">2.7.13.3</ecNumber>
    </recommendedName>
</protein>
<evidence type="ECO:0000256" key="5">
    <source>
        <dbReference type="ARBA" id="ARBA00022777"/>
    </source>
</evidence>
<dbReference type="Gene3D" id="1.10.287.130">
    <property type="match status" value="1"/>
</dbReference>
<evidence type="ECO:0000259" key="9">
    <source>
        <dbReference type="PROSITE" id="PS50110"/>
    </source>
</evidence>
<feature type="domain" description="Histidine kinase" evidence="8">
    <location>
        <begin position="225"/>
        <end position="514"/>
    </location>
</feature>
<evidence type="ECO:0000256" key="6">
    <source>
        <dbReference type="PROSITE-ProRule" id="PRU00169"/>
    </source>
</evidence>
<dbReference type="PANTHER" id="PTHR43047">
    <property type="entry name" value="TWO-COMPONENT HISTIDINE PROTEIN KINASE"/>
    <property type="match status" value="1"/>
</dbReference>
<feature type="region of interest" description="Disordered" evidence="7">
    <location>
        <begin position="563"/>
        <end position="583"/>
    </location>
</feature>
<dbReference type="SMART" id="SM00387">
    <property type="entry name" value="HATPase_c"/>
    <property type="match status" value="1"/>
</dbReference>
<dbReference type="InterPro" id="IPR003594">
    <property type="entry name" value="HATPase_dom"/>
</dbReference>
<name>A0A7R9U4W0_9STRA</name>
<dbReference type="InterPro" id="IPR003661">
    <property type="entry name" value="HisK_dim/P_dom"/>
</dbReference>
<evidence type="ECO:0000256" key="7">
    <source>
        <dbReference type="SAM" id="MobiDB-lite"/>
    </source>
</evidence>